<dbReference type="Gene3D" id="3.40.50.2300">
    <property type="match status" value="2"/>
</dbReference>
<feature type="domain" description="Leucine-binding protein" evidence="3">
    <location>
        <begin position="10"/>
        <end position="183"/>
    </location>
</feature>
<gene>
    <name evidence="4" type="ORF">JL102_19045</name>
</gene>
<evidence type="ECO:0000313" key="5">
    <source>
        <dbReference type="Proteomes" id="UP000659388"/>
    </source>
</evidence>
<name>A0A937K2V5_9BACT</name>
<dbReference type="SUPFAM" id="SSF53822">
    <property type="entry name" value="Periplasmic binding protein-like I"/>
    <property type="match status" value="1"/>
</dbReference>
<protein>
    <submittedName>
        <fullName evidence="4">ABC transporter substrate-binding protein</fullName>
    </submittedName>
</protein>
<evidence type="ECO:0000256" key="2">
    <source>
        <dbReference type="ARBA" id="ARBA00022729"/>
    </source>
</evidence>
<evidence type="ECO:0000256" key="1">
    <source>
        <dbReference type="ARBA" id="ARBA00010062"/>
    </source>
</evidence>
<comment type="similarity">
    <text evidence="1">Belongs to the leucine-binding protein family.</text>
</comment>
<dbReference type="InterPro" id="IPR028081">
    <property type="entry name" value="Leu-bd"/>
</dbReference>
<dbReference type="RefSeq" id="WP_202246048.1">
    <property type="nucleotide sequence ID" value="NZ_JAESIY010000011.1"/>
</dbReference>
<evidence type="ECO:0000313" key="4">
    <source>
        <dbReference type="EMBL" id="MBL3658257.1"/>
    </source>
</evidence>
<keyword evidence="5" id="KW-1185">Reference proteome</keyword>
<dbReference type="Proteomes" id="UP000659388">
    <property type="component" value="Unassembled WGS sequence"/>
</dbReference>
<dbReference type="InterPro" id="IPR028082">
    <property type="entry name" value="Peripla_BP_I"/>
</dbReference>
<dbReference type="Pfam" id="PF13458">
    <property type="entry name" value="Peripla_BP_6"/>
    <property type="match status" value="1"/>
</dbReference>
<keyword evidence="2" id="KW-0732">Signal</keyword>
<accession>A0A937K2V5</accession>
<reference evidence="4" key="1">
    <citation type="submission" date="2021-01" db="EMBL/GenBank/DDBJ databases">
        <title>Fulvivirga kasyanovii gen. nov., sp nov., a novel member of the phylum Bacteroidetes isolated from seawater in a mussel farm.</title>
        <authorList>
            <person name="Zhao L.-H."/>
            <person name="Wang Z.-J."/>
        </authorList>
    </citation>
    <scope>NUCLEOTIDE SEQUENCE</scope>
    <source>
        <strain evidence="4">2943</strain>
    </source>
</reference>
<sequence length="374" mass="42207">MLEKRGSKGTIKIGVLVPRSKEYPKAGTSVVDGIKLYFTIFKNHFERGKVELVFEDIGVGSFSSVSEKTQKLILEHQVVAIAAHINSIVAVELAQLLHSYKIPLLVSNLGEAIIGSSIIPENLFLNTFQFWQSYFLLGQYLSENYNYKFAIISSLYDSGYDPLRGFRKGADNGKIVNEIFLNASEGSGLISELENFPIISKDSIPALFFPPRLLNHFIDNTQWENQHLVVTPFYTNNNNQPKYWAMQAESLSSTDENLTQGAYEYLETNPDLFLILGYRCGALLYACAQSLTDDKHDYQMILDTWGDFSLKLAKETFSINPENHELSGDIHLYEGTSLSNKKCMSVVQSSHISNDVMRELSATKTAFTNPYMFY</sequence>
<proteinExistence type="inferred from homology"/>
<dbReference type="AlphaFoldDB" id="A0A937K2V5"/>
<comment type="caution">
    <text evidence="4">The sequence shown here is derived from an EMBL/GenBank/DDBJ whole genome shotgun (WGS) entry which is preliminary data.</text>
</comment>
<evidence type="ECO:0000259" key="3">
    <source>
        <dbReference type="Pfam" id="PF13458"/>
    </source>
</evidence>
<organism evidence="4 5">
    <name type="scientific">Fulvivirga sediminis</name>
    <dbReference type="NCBI Taxonomy" id="2803949"/>
    <lineage>
        <taxon>Bacteria</taxon>
        <taxon>Pseudomonadati</taxon>
        <taxon>Bacteroidota</taxon>
        <taxon>Cytophagia</taxon>
        <taxon>Cytophagales</taxon>
        <taxon>Fulvivirgaceae</taxon>
        <taxon>Fulvivirga</taxon>
    </lineage>
</organism>
<dbReference type="EMBL" id="JAESIY010000011">
    <property type="protein sequence ID" value="MBL3658257.1"/>
    <property type="molecule type" value="Genomic_DNA"/>
</dbReference>